<evidence type="ECO:0000313" key="1">
    <source>
        <dbReference type="EMBL" id="HGG02869.1"/>
    </source>
</evidence>
<gene>
    <name evidence="1" type="ORF">ENR15_20060</name>
</gene>
<dbReference type="AlphaFoldDB" id="A0A7C3ZYI2"/>
<comment type="caution">
    <text evidence="1">The sequence shown here is derived from an EMBL/GenBank/DDBJ whole genome shotgun (WGS) entry which is preliminary data.</text>
</comment>
<dbReference type="SUPFAM" id="SSF101478">
    <property type="entry name" value="ADP-ribosylglycohydrolase"/>
    <property type="match status" value="1"/>
</dbReference>
<reference evidence="1" key="1">
    <citation type="journal article" date="2020" name="mSystems">
        <title>Genome- and Community-Level Interaction Insights into Carbon Utilization and Element Cycling Functions of Hydrothermarchaeota in Hydrothermal Sediment.</title>
        <authorList>
            <person name="Zhou Z."/>
            <person name="Liu Y."/>
            <person name="Xu W."/>
            <person name="Pan J."/>
            <person name="Luo Z.H."/>
            <person name="Li M."/>
        </authorList>
    </citation>
    <scope>NUCLEOTIDE SEQUENCE [LARGE SCALE GENOMIC DNA]</scope>
    <source>
        <strain evidence="1">SpSt-374</strain>
    </source>
</reference>
<proteinExistence type="predicted"/>
<sequence>MRYSLLSRFRGALLGAALGANLGSEAPPSGRLGYSRPNIQLNRHPAWAGMAGASAESLIRCGGFDVEDWHQSCVLAWKPDDPSTEAELTPVAALMAILPLVLFYHEEDLIWQEHLWRASSLWSSVGGWKWGLWAFAYGISQSLQEKLSPALAIANIQKMAKIVSLPPDGQDEAPLVEVDKLADLLATKASWDRAVAELTAIGGEKQRLSPVRSGAPSLNTAFALALYSFLSTPEDFRLSVVLARRTDSHRQLTGAIAGALSGAYNGIAGIPLSWQMCARQTDTGRGLVSEPLPVEPFSLSPIPPPTASVSLLPLASRLFAAWAGIYNLNRQNIDSSASIIVPMLILACAPLGLA</sequence>
<keyword evidence="1" id="KW-0378">Hydrolase</keyword>
<protein>
    <submittedName>
        <fullName evidence="1">ADP-ribosylglycohydrolase family protein</fullName>
    </submittedName>
</protein>
<dbReference type="Pfam" id="PF03747">
    <property type="entry name" value="ADP_ribosyl_GH"/>
    <property type="match status" value="1"/>
</dbReference>
<name>A0A7C3ZYI2_9CYAN</name>
<dbReference type="InterPro" id="IPR005502">
    <property type="entry name" value="Ribosyl_crysJ1"/>
</dbReference>
<dbReference type="InterPro" id="IPR036705">
    <property type="entry name" value="Ribosyl_crysJ1_sf"/>
</dbReference>
<accession>A0A7C3ZYI2</accession>
<dbReference type="GO" id="GO:0016787">
    <property type="term" value="F:hydrolase activity"/>
    <property type="evidence" value="ECO:0007669"/>
    <property type="project" value="UniProtKB-KW"/>
</dbReference>
<dbReference type="Gene3D" id="1.10.4080.10">
    <property type="entry name" value="ADP-ribosylation/Crystallin J1"/>
    <property type="match status" value="1"/>
</dbReference>
<organism evidence="1">
    <name type="scientific">Planktothricoides sp. SpSt-374</name>
    <dbReference type="NCBI Taxonomy" id="2282167"/>
    <lineage>
        <taxon>Bacteria</taxon>
        <taxon>Bacillati</taxon>
        <taxon>Cyanobacteriota</taxon>
        <taxon>Cyanophyceae</taxon>
        <taxon>Oscillatoriophycideae</taxon>
        <taxon>Oscillatoriales</taxon>
        <taxon>Oscillatoriaceae</taxon>
        <taxon>Planktothricoides</taxon>
    </lineage>
</organism>
<dbReference type="EMBL" id="DSPX01000201">
    <property type="protein sequence ID" value="HGG02869.1"/>
    <property type="molecule type" value="Genomic_DNA"/>
</dbReference>